<evidence type="ECO:0000313" key="2">
    <source>
        <dbReference type="EMBL" id="OQD45323.1"/>
    </source>
</evidence>
<gene>
    <name evidence="2" type="ORF">BIY37_08950</name>
</gene>
<accession>A0A1V6LYW0</accession>
<organism evidence="2 3">
    <name type="scientific">Candidatus Brocadia sapporoensis</name>
    <dbReference type="NCBI Taxonomy" id="392547"/>
    <lineage>
        <taxon>Bacteria</taxon>
        <taxon>Pseudomonadati</taxon>
        <taxon>Planctomycetota</taxon>
        <taxon>Candidatus Brocadiia</taxon>
        <taxon>Candidatus Brocadiales</taxon>
        <taxon>Candidatus Brocadiaceae</taxon>
        <taxon>Candidatus Brocadia</taxon>
    </lineage>
</organism>
<sequence length="97" mass="10775">MKKILLATFLFLIPQILHLGFDVLAQVIVVHPATATESSVPAQPAQSPLAEIPPTPRSKLEIIQYVLLSFAIGASIWIILRLEKMEKEGEKENKEKS</sequence>
<keyword evidence="1" id="KW-0472">Membrane</keyword>
<keyword evidence="1" id="KW-0812">Transmembrane</keyword>
<evidence type="ECO:0000313" key="3">
    <source>
        <dbReference type="Proteomes" id="UP000242219"/>
    </source>
</evidence>
<dbReference type="RefSeq" id="WP_070067482.1">
    <property type="nucleotide sequence ID" value="NZ_MJUW02000097.1"/>
</dbReference>
<proteinExistence type="predicted"/>
<keyword evidence="3" id="KW-1185">Reference proteome</keyword>
<name>A0A1V6LYW0_9BACT</name>
<dbReference type="Proteomes" id="UP000242219">
    <property type="component" value="Unassembled WGS sequence"/>
</dbReference>
<keyword evidence="1" id="KW-1133">Transmembrane helix</keyword>
<dbReference type="EMBL" id="MJUW02000097">
    <property type="protein sequence ID" value="OQD45323.1"/>
    <property type="molecule type" value="Genomic_DNA"/>
</dbReference>
<dbReference type="AlphaFoldDB" id="A0A1V6LYW0"/>
<protein>
    <submittedName>
        <fullName evidence="2">Uncharacterized protein</fullName>
    </submittedName>
</protein>
<comment type="caution">
    <text evidence="2">The sequence shown here is derived from an EMBL/GenBank/DDBJ whole genome shotgun (WGS) entry which is preliminary data.</text>
</comment>
<evidence type="ECO:0000256" key="1">
    <source>
        <dbReference type="SAM" id="Phobius"/>
    </source>
</evidence>
<reference evidence="2 3" key="1">
    <citation type="journal article" date="2016" name="Genome Announc.">
        <title>Draft Genome Sequence of the Anaerobic Ammonium-Oxidizing Bacterium 'Candidatus Brocadia sp. 40'.</title>
        <authorList>
            <person name="Ali M."/>
            <person name="Haroon M.F."/>
            <person name="Narita Y."/>
            <person name="Zhang L."/>
            <person name="Rangel Shaw D."/>
            <person name="Okabe S."/>
            <person name="Saikaly P.E."/>
        </authorList>
    </citation>
    <scope>NUCLEOTIDE SEQUENCE [LARGE SCALE GENOMIC DNA]</scope>
    <source>
        <strain evidence="2 3">40</strain>
    </source>
</reference>
<feature type="transmembrane region" description="Helical" evidence="1">
    <location>
        <begin position="62"/>
        <end position="80"/>
    </location>
</feature>